<feature type="domain" description="EAL" evidence="1">
    <location>
        <begin position="1"/>
        <end position="51"/>
    </location>
</feature>
<dbReference type="Gene3D" id="3.20.20.450">
    <property type="entry name" value="EAL domain"/>
    <property type="match status" value="1"/>
</dbReference>
<dbReference type="PANTHER" id="PTHR33121:SF70">
    <property type="entry name" value="SIGNALING PROTEIN YKOW"/>
    <property type="match status" value="1"/>
</dbReference>
<dbReference type="Pfam" id="PF00563">
    <property type="entry name" value="EAL"/>
    <property type="match status" value="1"/>
</dbReference>
<accession>A0A0F9S3M6</accession>
<protein>
    <recommendedName>
        <fullName evidence="1">EAL domain-containing protein</fullName>
    </recommendedName>
</protein>
<dbReference type="SUPFAM" id="SSF141868">
    <property type="entry name" value="EAL domain-like"/>
    <property type="match status" value="1"/>
</dbReference>
<comment type="caution">
    <text evidence="2">The sequence shown here is derived from an EMBL/GenBank/DDBJ whole genome shotgun (WGS) entry which is preliminary data.</text>
</comment>
<organism evidence="2">
    <name type="scientific">marine sediment metagenome</name>
    <dbReference type="NCBI Taxonomy" id="412755"/>
    <lineage>
        <taxon>unclassified sequences</taxon>
        <taxon>metagenomes</taxon>
        <taxon>ecological metagenomes</taxon>
    </lineage>
</organism>
<dbReference type="InterPro" id="IPR001633">
    <property type="entry name" value="EAL_dom"/>
</dbReference>
<proteinExistence type="predicted"/>
<dbReference type="PROSITE" id="PS50883">
    <property type="entry name" value="EAL"/>
    <property type="match status" value="1"/>
</dbReference>
<gene>
    <name evidence="2" type="ORF">LCGC14_0899980</name>
</gene>
<dbReference type="InterPro" id="IPR035919">
    <property type="entry name" value="EAL_sf"/>
</dbReference>
<feature type="non-terminal residue" evidence="2">
    <location>
        <position position="1"/>
    </location>
</feature>
<name>A0A0F9S3M6_9ZZZZ</name>
<reference evidence="2" key="1">
    <citation type="journal article" date="2015" name="Nature">
        <title>Complex archaea that bridge the gap between prokaryotes and eukaryotes.</title>
        <authorList>
            <person name="Spang A."/>
            <person name="Saw J.H."/>
            <person name="Jorgensen S.L."/>
            <person name="Zaremba-Niedzwiedzka K."/>
            <person name="Martijn J."/>
            <person name="Lind A.E."/>
            <person name="van Eijk R."/>
            <person name="Schleper C."/>
            <person name="Guy L."/>
            <person name="Ettema T.J."/>
        </authorList>
    </citation>
    <scope>NUCLEOTIDE SEQUENCE</scope>
</reference>
<evidence type="ECO:0000313" key="2">
    <source>
        <dbReference type="EMBL" id="KKN23938.1"/>
    </source>
</evidence>
<dbReference type="AlphaFoldDB" id="A0A0F9S3M6"/>
<evidence type="ECO:0000259" key="1">
    <source>
        <dbReference type="PROSITE" id="PS50883"/>
    </source>
</evidence>
<dbReference type="EMBL" id="LAZR01002926">
    <property type="protein sequence ID" value="KKN23938.1"/>
    <property type="molecule type" value="Genomic_DNA"/>
</dbReference>
<dbReference type="PANTHER" id="PTHR33121">
    <property type="entry name" value="CYCLIC DI-GMP PHOSPHODIESTERASE PDEF"/>
    <property type="match status" value="1"/>
</dbReference>
<sequence length="51" mass="5846">TNMGMNIIAEGVETVEQEQFLAHYGCLHYQGYLFGKPMSIDDFEKHISHNT</sequence>
<dbReference type="GO" id="GO:0071111">
    <property type="term" value="F:cyclic-guanylate-specific phosphodiesterase activity"/>
    <property type="evidence" value="ECO:0007669"/>
    <property type="project" value="InterPro"/>
</dbReference>
<dbReference type="InterPro" id="IPR050706">
    <property type="entry name" value="Cyclic-di-GMP_PDE-like"/>
</dbReference>